<evidence type="ECO:0000256" key="7">
    <source>
        <dbReference type="RuleBase" id="RU003346"/>
    </source>
</evidence>
<feature type="transmembrane region" description="Helical" evidence="8">
    <location>
        <begin position="214"/>
        <end position="234"/>
    </location>
</feature>
<proteinExistence type="inferred from homology"/>
<dbReference type="InterPro" id="IPR005828">
    <property type="entry name" value="MFS_sugar_transport-like"/>
</dbReference>
<comment type="subcellular location">
    <subcellularLocation>
        <location evidence="1">Membrane</location>
        <topology evidence="1">Multi-pass membrane protein</topology>
    </subcellularLocation>
</comment>
<evidence type="ECO:0000256" key="3">
    <source>
        <dbReference type="ARBA" id="ARBA00022448"/>
    </source>
</evidence>
<dbReference type="AlphaFoldDB" id="A0A6A6VAN0"/>
<feature type="transmembrane region" description="Helical" evidence="8">
    <location>
        <begin position="145"/>
        <end position="167"/>
    </location>
</feature>
<dbReference type="GO" id="GO:0016020">
    <property type="term" value="C:membrane"/>
    <property type="evidence" value="ECO:0007669"/>
    <property type="project" value="UniProtKB-SubCell"/>
</dbReference>
<name>A0A6A6VAN0_9PLEO</name>
<dbReference type="PANTHER" id="PTHR48022:SF21">
    <property type="entry name" value="QUINATE TRANSPORTER, PUTATIVE (AFU_ORTHOLOGUE AFUA_6G06960)-RELATED"/>
    <property type="match status" value="1"/>
</dbReference>
<dbReference type="PANTHER" id="PTHR48022">
    <property type="entry name" value="PLASTIDIC GLUCOSE TRANSPORTER 4"/>
    <property type="match status" value="1"/>
</dbReference>
<reference evidence="10" key="1">
    <citation type="journal article" date="2020" name="Stud. Mycol.">
        <title>101 Dothideomycetes genomes: a test case for predicting lifestyles and emergence of pathogens.</title>
        <authorList>
            <person name="Haridas S."/>
            <person name="Albert R."/>
            <person name="Binder M."/>
            <person name="Bloem J."/>
            <person name="Labutti K."/>
            <person name="Salamov A."/>
            <person name="Andreopoulos B."/>
            <person name="Baker S."/>
            <person name="Barry K."/>
            <person name="Bills G."/>
            <person name="Bluhm B."/>
            <person name="Cannon C."/>
            <person name="Castanera R."/>
            <person name="Culley D."/>
            <person name="Daum C."/>
            <person name="Ezra D."/>
            <person name="Gonzalez J."/>
            <person name="Henrissat B."/>
            <person name="Kuo A."/>
            <person name="Liang C."/>
            <person name="Lipzen A."/>
            <person name="Lutzoni F."/>
            <person name="Magnuson J."/>
            <person name="Mondo S."/>
            <person name="Nolan M."/>
            <person name="Ohm R."/>
            <person name="Pangilinan J."/>
            <person name="Park H.-J."/>
            <person name="Ramirez L."/>
            <person name="Alfaro M."/>
            <person name="Sun H."/>
            <person name="Tritt A."/>
            <person name="Yoshinaga Y."/>
            <person name="Zwiers L.-H."/>
            <person name="Turgeon B."/>
            <person name="Goodwin S."/>
            <person name="Spatafora J."/>
            <person name="Crous P."/>
            <person name="Grigoriev I."/>
        </authorList>
    </citation>
    <scope>NUCLEOTIDE SEQUENCE</scope>
    <source>
        <strain evidence="10">CBS 119925</strain>
    </source>
</reference>
<keyword evidence="5 8" id="KW-1133">Transmembrane helix</keyword>
<accession>A0A6A6VAN0</accession>
<feature type="transmembrane region" description="Helical" evidence="8">
    <location>
        <begin position="246"/>
        <end position="273"/>
    </location>
</feature>
<gene>
    <name evidence="10" type="ORF">M011DRAFT_467722</name>
</gene>
<evidence type="ECO:0000256" key="1">
    <source>
        <dbReference type="ARBA" id="ARBA00004141"/>
    </source>
</evidence>
<keyword evidence="6 8" id="KW-0472">Membrane</keyword>
<dbReference type="Pfam" id="PF00083">
    <property type="entry name" value="Sugar_tr"/>
    <property type="match status" value="1"/>
</dbReference>
<dbReference type="PRINTS" id="PR00171">
    <property type="entry name" value="SUGRTRNSPORT"/>
</dbReference>
<dbReference type="PROSITE" id="PS00216">
    <property type="entry name" value="SUGAR_TRANSPORT_1"/>
    <property type="match status" value="1"/>
</dbReference>
<comment type="similarity">
    <text evidence="2 7">Belongs to the major facilitator superfamily. Sugar transporter (TC 2.A.1.1) family.</text>
</comment>
<dbReference type="EMBL" id="MU006572">
    <property type="protein sequence ID" value="KAF2747668.1"/>
    <property type="molecule type" value="Genomic_DNA"/>
</dbReference>
<dbReference type="PROSITE" id="PS50850">
    <property type="entry name" value="MFS"/>
    <property type="match status" value="1"/>
</dbReference>
<evidence type="ECO:0000256" key="2">
    <source>
        <dbReference type="ARBA" id="ARBA00010992"/>
    </source>
</evidence>
<dbReference type="GO" id="GO:0005351">
    <property type="term" value="F:carbohydrate:proton symporter activity"/>
    <property type="evidence" value="ECO:0007669"/>
    <property type="project" value="TreeGrafter"/>
</dbReference>
<feature type="transmembrane region" description="Helical" evidence="8">
    <location>
        <begin position="51"/>
        <end position="71"/>
    </location>
</feature>
<protein>
    <submittedName>
        <fullName evidence="10">MFS general substrate transporter</fullName>
    </submittedName>
</protein>
<organism evidence="10 11">
    <name type="scientific">Sporormia fimetaria CBS 119925</name>
    <dbReference type="NCBI Taxonomy" id="1340428"/>
    <lineage>
        <taxon>Eukaryota</taxon>
        <taxon>Fungi</taxon>
        <taxon>Dikarya</taxon>
        <taxon>Ascomycota</taxon>
        <taxon>Pezizomycotina</taxon>
        <taxon>Dothideomycetes</taxon>
        <taxon>Pleosporomycetidae</taxon>
        <taxon>Pleosporales</taxon>
        <taxon>Sporormiaceae</taxon>
        <taxon>Sporormia</taxon>
    </lineage>
</organism>
<evidence type="ECO:0000256" key="5">
    <source>
        <dbReference type="ARBA" id="ARBA00022989"/>
    </source>
</evidence>
<feature type="transmembrane region" description="Helical" evidence="8">
    <location>
        <begin position="187"/>
        <end position="205"/>
    </location>
</feature>
<dbReference type="Proteomes" id="UP000799440">
    <property type="component" value="Unassembled WGS sequence"/>
</dbReference>
<dbReference type="InterPro" id="IPR020846">
    <property type="entry name" value="MFS_dom"/>
</dbReference>
<feature type="domain" description="Major facilitator superfamily (MFS) profile" evidence="9">
    <location>
        <begin position="1"/>
        <end position="317"/>
    </location>
</feature>
<keyword evidence="4 8" id="KW-0812">Transmembrane</keyword>
<keyword evidence="11" id="KW-1185">Reference proteome</keyword>
<keyword evidence="3 7" id="KW-0813">Transport</keyword>
<dbReference type="NCBIfam" id="TIGR00879">
    <property type="entry name" value="SP"/>
    <property type="match status" value="1"/>
</dbReference>
<feature type="transmembrane region" description="Helical" evidence="8">
    <location>
        <begin position="21"/>
        <end position="39"/>
    </location>
</feature>
<dbReference type="SUPFAM" id="SSF103473">
    <property type="entry name" value="MFS general substrate transporter"/>
    <property type="match status" value="1"/>
</dbReference>
<dbReference type="InterPro" id="IPR003663">
    <property type="entry name" value="Sugar/inositol_transpt"/>
</dbReference>
<evidence type="ECO:0000256" key="6">
    <source>
        <dbReference type="ARBA" id="ARBA00023136"/>
    </source>
</evidence>
<sequence length="317" mass="34911">MVVPLYISENAPRAIRGGLTGIYQLFIATGVCLAFWVNYGSTLHIKGDAVYIVPLALQAMPAVLLVGCMLLNNESPRFLAKVDRWEDATKALCRVRTLPASHEYIQAEIRDMAEQLEHERMLIGGATTKDLLREMFTIPGNRKRVLISIGLMVCQQMTGTNAINYYAPQIFESLGIKGNDNRLFATGIYGVVKMVACFVFLIFAADSLGRRRSLLWTSIAQGCCMLYIGLYVRISPPLPGAPLPGAGYMALVCIFLFAGFFQWGWGPVCWIYVSEIPTARLRSLNVAIAAATQWLFNFVVARATPNMLATAGAYGYG</sequence>
<dbReference type="Gene3D" id="1.20.1250.20">
    <property type="entry name" value="MFS general substrate transporter like domains"/>
    <property type="match status" value="1"/>
</dbReference>
<dbReference type="OrthoDB" id="508119at2759"/>
<evidence type="ECO:0000256" key="8">
    <source>
        <dbReference type="SAM" id="Phobius"/>
    </source>
</evidence>
<evidence type="ECO:0000313" key="10">
    <source>
        <dbReference type="EMBL" id="KAF2747668.1"/>
    </source>
</evidence>
<evidence type="ECO:0000313" key="11">
    <source>
        <dbReference type="Proteomes" id="UP000799440"/>
    </source>
</evidence>
<evidence type="ECO:0000256" key="4">
    <source>
        <dbReference type="ARBA" id="ARBA00022692"/>
    </source>
</evidence>
<dbReference type="InterPro" id="IPR005829">
    <property type="entry name" value="Sugar_transporter_CS"/>
</dbReference>
<dbReference type="InterPro" id="IPR050360">
    <property type="entry name" value="MFS_Sugar_Transporters"/>
</dbReference>
<evidence type="ECO:0000259" key="9">
    <source>
        <dbReference type="PROSITE" id="PS50850"/>
    </source>
</evidence>
<dbReference type="InterPro" id="IPR036259">
    <property type="entry name" value="MFS_trans_sf"/>
</dbReference>